<organism evidence="3 4">
    <name type="scientific">Zooshikella harenae</name>
    <dbReference type="NCBI Taxonomy" id="2827238"/>
    <lineage>
        <taxon>Bacteria</taxon>
        <taxon>Pseudomonadati</taxon>
        <taxon>Pseudomonadota</taxon>
        <taxon>Gammaproteobacteria</taxon>
        <taxon>Oceanospirillales</taxon>
        <taxon>Zooshikellaceae</taxon>
        <taxon>Zooshikella</taxon>
    </lineage>
</organism>
<dbReference type="Gene3D" id="3.30.300.30">
    <property type="match status" value="1"/>
</dbReference>
<dbReference type="Gene3D" id="3.40.50.12780">
    <property type="entry name" value="N-terminal domain of ligase-like"/>
    <property type="match status" value="1"/>
</dbReference>
<dbReference type="InterPro" id="IPR000873">
    <property type="entry name" value="AMP-dep_synth/lig_dom"/>
</dbReference>
<gene>
    <name evidence="3" type="ORF">KCG35_09295</name>
</gene>
<dbReference type="Proteomes" id="UP000690515">
    <property type="component" value="Unassembled WGS sequence"/>
</dbReference>
<evidence type="ECO:0000313" key="3">
    <source>
        <dbReference type="EMBL" id="MBU2711256.1"/>
    </source>
</evidence>
<dbReference type="SUPFAM" id="SSF56801">
    <property type="entry name" value="Acetyl-CoA synthetase-like"/>
    <property type="match status" value="1"/>
</dbReference>
<dbReference type="PANTHER" id="PTHR45398:SF1">
    <property type="entry name" value="ENZYME, PUTATIVE (JCVI)-RELATED"/>
    <property type="match status" value="1"/>
</dbReference>
<feature type="domain" description="AMP-binding enzyme C-terminal" evidence="2">
    <location>
        <begin position="371"/>
        <end position="453"/>
    </location>
</feature>
<sequence length="464" mass="52900">MKVELPKDINEVLTNICQRSEPVFVSLYGEEIRWQALLHTINHLQQEIYQSSAQRYAIYCEDIVLFTVALLAVTLAKKEVVLLPNGQPAFLASIAHEIDVLLTDKSKVPSIIPIKKIPSITPYATLDIITPVTEIVTPEYSTLKVHFYTSGSTGQPKQITKDWVNLIDEVSALHQRWFRQINDGYFIGSVSFQHIYGLLFRVLWPLLCGRPIIRETVNYPENVLAAVEKFSSLVWVSSPALLKRFDLDCSGSKLHGVKTIFSSGGVLPLASARHIQQCFGSLPVEIYGSTETGGIAYRQQVCKDTPWQSFPTVNWQMTEEGRLSINSLYMSYEGWFDTDDQIYPVTENTFHLLRRMDRIVKIEEKRVSLVEVEICLEKHSFIEDVVVLAVDDHRQYLVSIVVLTTLGEAFLKEQGKFALNQVLRKYLEGYFEAIVLPKKWQYVGELPVNTEGKLVQAELKKWIQ</sequence>
<dbReference type="RefSeq" id="WP_215819420.1">
    <property type="nucleotide sequence ID" value="NZ_JAGSOY010000017.1"/>
</dbReference>
<proteinExistence type="predicted"/>
<evidence type="ECO:0000313" key="4">
    <source>
        <dbReference type="Proteomes" id="UP000690515"/>
    </source>
</evidence>
<evidence type="ECO:0000259" key="2">
    <source>
        <dbReference type="Pfam" id="PF13193"/>
    </source>
</evidence>
<dbReference type="EMBL" id="JAGSOY010000017">
    <property type="protein sequence ID" value="MBU2711256.1"/>
    <property type="molecule type" value="Genomic_DNA"/>
</dbReference>
<dbReference type="Pfam" id="PF00501">
    <property type="entry name" value="AMP-binding"/>
    <property type="match status" value="1"/>
</dbReference>
<dbReference type="InterPro" id="IPR045851">
    <property type="entry name" value="AMP-bd_C_sf"/>
</dbReference>
<name>A0ABS5ZD49_9GAMM</name>
<evidence type="ECO:0000259" key="1">
    <source>
        <dbReference type="Pfam" id="PF00501"/>
    </source>
</evidence>
<protein>
    <submittedName>
        <fullName evidence="3">Acyl-CoA synthetase</fullName>
    </submittedName>
</protein>
<accession>A0ABS5ZD49</accession>
<comment type="caution">
    <text evidence="3">The sequence shown here is derived from an EMBL/GenBank/DDBJ whole genome shotgun (WGS) entry which is preliminary data.</text>
</comment>
<dbReference type="InterPro" id="IPR025110">
    <property type="entry name" value="AMP-bd_C"/>
</dbReference>
<dbReference type="Pfam" id="PF13193">
    <property type="entry name" value="AMP-binding_C"/>
    <property type="match status" value="1"/>
</dbReference>
<dbReference type="InterPro" id="IPR042099">
    <property type="entry name" value="ANL_N_sf"/>
</dbReference>
<keyword evidence="4" id="KW-1185">Reference proteome</keyword>
<reference evidence="3 4" key="1">
    <citation type="submission" date="2021-04" db="EMBL/GenBank/DDBJ databases">
        <authorList>
            <person name="Pira H."/>
            <person name="Risdian C."/>
            <person name="Wink J."/>
        </authorList>
    </citation>
    <scope>NUCLEOTIDE SEQUENCE [LARGE SCALE GENOMIC DNA]</scope>
    <source>
        <strain evidence="3 4">WH53</strain>
    </source>
</reference>
<dbReference type="PANTHER" id="PTHR45398">
    <property type="match status" value="1"/>
</dbReference>
<feature type="domain" description="AMP-dependent synthetase/ligase" evidence="1">
    <location>
        <begin position="134"/>
        <end position="315"/>
    </location>
</feature>